<dbReference type="Pfam" id="PF00084">
    <property type="entry name" value="Sushi"/>
    <property type="match status" value="1"/>
</dbReference>
<organism evidence="6 7">
    <name type="scientific">Plutella xylostella</name>
    <name type="common">Diamondback moth</name>
    <name type="synonym">Plutella maculipennis</name>
    <dbReference type="NCBI Taxonomy" id="51655"/>
    <lineage>
        <taxon>Eukaryota</taxon>
        <taxon>Metazoa</taxon>
        <taxon>Ecdysozoa</taxon>
        <taxon>Arthropoda</taxon>
        <taxon>Hexapoda</taxon>
        <taxon>Insecta</taxon>
        <taxon>Pterygota</taxon>
        <taxon>Neoptera</taxon>
        <taxon>Endopterygota</taxon>
        <taxon>Lepidoptera</taxon>
        <taxon>Glossata</taxon>
        <taxon>Ditrysia</taxon>
        <taxon>Yponomeutoidea</taxon>
        <taxon>Plutellidae</taxon>
        <taxon>Plutella</taxon>
    </lineage>
</organism>
<comment type="caution">
    <text evidence="6">The sequence shown here is derived from an EMBL/GenBank/DDBJ whole genome shotgun (WGS) entry which is preliminary data.</text>
</comment>
<feature type="domain" description="Peptidase S1" evidence="4">
    <location>
        <begin position="227"/>
        <end position="513"/>
    </location>
</feature>
<dbReference type="CDD" id="cd00033">
    <property type="entry name" value="CCP"/>
    <property type="match status" value="1"/>
</dbReference>
<evidence type="ECO:0000259" key="5">
    <source>
        <dbReference type="PROSITE" id="PS50923"/>
    </source>
</evidence>
<feature type="domain" description="Peptidase S1" evidence="4">
    <location>
        <begin position="601"/>
        <end position="847"/>
    </location>
</feature>
<keyword evidence="2" id="KW-0768">Sushi</keyword>
<dbReference type="InterPro" id="IPR018114">
    <property type="entry name" value="TRYPSIN_HIS"/>
</dbReference>
<dbReference type="Pfam" id="PF00089">
    <property type="entry name" value="Trypsin"/>
    <property type="match status" value="2"/>
</dbReference>
<dbReference type="SUPFAM" id="SSF50494">
    <property type="entry name" value="Trypsin-like serine proteases"/>
    <property type="match status" value="2"/>
</dbReference>
<sequence length="847" mass="93860">MFIYYYFIILSFIVQCFALSDSNPFEAQDKGVWNSISHLNHVRWRRSAQNPTVFQSIGNWFKKNFSGGSKNTATEAPDPQSPKCELPGFPEHGYYSASAAAAPGERVRFISLNYSCHAGYQLEGPAEVFCHDGAWRNNPPRCIHRCTLDLDNPSVEYHCQVPDSNGGWRGCRRHEPEGTVVEAQCRPPYFYSPSGVAVITCVRGEWTEMTPCLPDCGRVTTAGTGLVAGGRSARRGELPWHVAVYRKDSEPYRQVCGGSIVSPALVISAAHCFWDDTLKLLDAAIFAVAAGKIYSPWNETHDDGAHHTNVTNIVVPDKFYGAETNYDYDLALVFVEKPFVYQNNIRPVCVNFNPVLEAEQLRAGSYGKVAGWGLTGRNSSSSTVLKVVSLPFMDEGTCLAAAPTGYRDLVTSQKFCAGSEDSKTVCKGDSGGGFVFPSKELGVVRHYLRGVVSTAPKSFDACNIGTITTFFHLSKLEAYIRPYLTLKSYTPVHGGKSSGSCKLRSDDPYIDYLCLISVSDPQRRNSQGYRPCATFEPNGTVVEVRCNSPVHSLQSQNQFVTCRDGYWDFEPKCILECGRTDFNEAVPLASVTSRSPHNLAPWRAGVYLLRDEGYMLICEASILKEKLIITAAHCFWDQSSKSSRSEKLFAVAVNKQHRAWDDIRDAPYEQKRNVSRIVYPANFTGSATKYAEDLALVHLSAPIKFHTSVLPICVDLNDVFERFTFSNEATSVGQMIGWGFESRDAPAEEVHMSDYEYLTPAACRARRPEIKHIMAPTKFCAAVKDDGLVCKGDSGAGLVFPAVEKGVTRHYLRGVASSMLFNGDVCSKDVVLFTQVTKMKQFFYLNS</sequence>
<protein>
    <submittedName>
        <fullName evidence="6">Uncharacterized protein</fullName>
    </submittedName>
</protein>
<evidence type="ECO:0000313" key="6">
    <source>
        <dbReference type="EMBL" id="KAG7305886.1"/>
    </source>
</evidence>
<evidence type="ECO:0000256" key="3">
    <source>
        <dbReference type="SAM" id="SignalP"/>
    </source>
</evidence>
<dbReference type="InterPro" id="IPR035976">
    <property type="entry name" value="Sushi/SCR/CCP_sf"/>
</dbReference>
<dbReference type="PROSITE" id="PS50923">
    <property type="entry name" value="SUSHI"/>
    <property type="match status" value="1"/>
</dbReference>
<keyword evidence="1" id="KW-1015">Disulfide bond</keyword>
<name>A0ABQ7QL25_PLUXY</name>
<proteinExistence type="predicted"/>
<dbReference type="InterPro" id="IPR009003">
    <property type="entry name" value="Peptidase_S1_PA"/>
</dbReference>
<evidence type="ECO:0000259" key="4">
    <source>
        <dbReference type="PROSITE" id="PS50240"/>
    </source>
</evidence>
<dbReference type="PANTHER" id="PTHR24260:SF136">
    <property type="entry name" value="GH08193P-RELATED"/>
    <property type="match status" value="1"/>
</dbReference>
<feature type="domain" description="Sushi" evidence="5">
    <location>
        <begin position="82"/>
        <end position="144"/>
    </location>
</feature>
<gene>
    <name evidence="6" type="ORF">JYU34_008430</name>
</gene>
<dbReference type="PANTHER" id="PTHR24260">
    <property type="match status" value="1"/>
</dbReference>
<dbReference type="Gene3D" id="2.40.10.10">
    <property type="entry name" value="Trypsin-like serine proteases"/>
    <property type="match status" value="3"/>
</dbReference>
<feature type="chain" id="PRO_5045946255" evidence="3">
    <location>
        <begin position="19"/>
        <end position="847"/>
    </location>
</feature>
<reference evidence="6 7" key="1">
    <citation type="submission" date="2021-06" db="EMBL/GenBank/DDBJ databases">
        <title>A haploid diamondback moth (Plutella xylostella L.) genome assembly resolves 31 chromosomes and identifies a diamide resistance mutation.</title>
        <authorList>
            <person name="Ward C.M."/>
            <person name="Perry K.D."/>
            <person name="Baker G."/>
            <person name="Powis K."/>
            <person name="Heckel D.G."/>
            <person name="Baxter S.W."/>
        </authorList>
    </citation>
    <scope>NUCLEOTIDE SEQUENCE [LARGE SCALE GENOMIC DNA]</scope>
    <source>
        <strain evidence="6 7">LV</strain>
        <tissue evidence="6">Single pupa</tissue>
    </source>
</reference>
<evidence type="ECO:0000313" key="7">
    <source>
        <dbReference type="Proteomes" id="UP000823941"/>
    </source>
</evidence>
<keyword evidence="3" id="KW-0732">Signal</keyword>
<dbReference type="Proteomes" id="UP000823941">
    <property type="component" value="Chromosome 12"/>
</dbReference>
<evidence type="ECO:0000256" key="2">
    <source>
        <dbReference type="PROSITE-ProRule" id="PRU00302"/>
    </source>
</evidence>
<dbReference type="SMART" id="SM00032">
    <property type="entry name" value="CCP"/>
    <property type="match status" value="3"/>
</dbReference>
<dbReference type="SMART" id="SM00020">
    <property type="entry name" value="Tryp_SPc"/>
    <property type="match status" value="2"/>
</dbReference>
<feature type="signal peptide" evidence="3">
    <location>
        <begin position="1"/>
        <end position="18"/>
    </location>
</feature>
<dbReference type="InterPro" id="IPR051333">
    <property type="entry name" value="CLIP_Serine_Protease"/>
</dbReference>
<dbReference type="Gene3D" id="2.10.70.10">
    <property type="entry name" value="Complement Module, domain 1"/>
    <property type="match status" value="1"/>
</dbReference>
<evidence type="ECO:0000256" key="1">
    <source>
        <dbReference type="ARBA" id="ARBA00023157"/>
    </source>
</evidence>
<accession>A0ABQ7QL25</accession>
<dbReference type="InterPro" id="IPR001254">
    <property type="entry name" value="Trypsin_dom"/>
</dbReference>
<dbReference type="EMBL" id="JAHIBW010000012">
    <property type="protein sequence ID" value="KAG7305886.1"/>
    <property type="molecule type" value="Genomic_DNA"/>
</dbReference>
<dbReference type="SUPFAM" id="SSF57535">
    <property type="entry name" value="Complement control module/SCR domain"/>
    <property type="match status" value="1"/>
</dbReference>
<dbReference type="PROSITE" id="PS50240">
    <property type="entry name" value="TRYPSIN_DOM"/>
    <property type="match status" value="2"/>
</dbReference>
<comment type="caution">
    <text evidence="2">Lacks conserved residue(s) required for the propagation of feature annotation.</text>
</comment>
<dbReference type="CDD" id="cd00190">
    <property type="entry name" value="Tryp_SPc"/>
    <property type="match status" value="1"/>
</dbReference>
<dbReference type="InterPro" id="IPR043504">
    <property type="entry name" value="Peptidase_S1_PA_chymotrypsin"/>
</dbReference>
<dbReference type="InterPro" id="IPR000436">
    <property type="entry name" value="Sushi_SCR_CCP_dom"/>
</dbReference>
<dbReference type="InterPro" id="IPR001314">
    <property type="entry name" value="Peptidase_S1A"/>
</dbReference>
<dbReference type="PROSITE" id="PS00134">
    <property type="entry name" value="TRYPSIN_HIS"/>
    <property type="match status" value="2"/>
</dbReference>
<dbReference type="PRINTS" id="PR00722">
    <property type="entry name" value="CHYMOTRYPSIN"/>
</dbReference>
<keyword evidence="7" id="KW-1185">Reference proteome</keyword>